<dbReference type="InterPro" id="IPR051915">
    <property type="entry name" value="Cellulose_Degrad_GH3"/>
</dbReference>
<dbReference type="PANTHER" id="PTHR30620:SF16">
    <property type="entry name" value="LYSOSOMAL BETA GLUCOSIDASE"/>
    <property type="match status" value="1"/>
</dbReference>
<evidence type="ECO:0000259" key="8">
    <source>
        <dbReference type="Pfam" id="PF01915"/>
    </source>
</evidence>
<dbReference type="EC" id="3.2.1.21" evidence="3"/>
<evidence type="ECO:0000256" key="5">
    <source>
        <dbReference type="ARBA" id="ARBA00022801"/>
    </source>
</evidence>
<evidence type="ECO:0000256" key="6">
    <source>
        <dbReference type="ARBA" id="ARBA00023295"/>
    </source>
</evidence>
<gene>
    <name evidence="9" type="primary">bgxA</name>
    <name evidence="9" type="ORF">CARN3_0095</name>
</gene>
<dbReference type="Pfam" id="PF01915">
    <property type="entry name" value="Glyco_hydro_3_C"/>
    <property type="match status" value="1"/>
</dbReference>
<keyword evidence="4" id="KW-0732">Signal</keyword>
<organism evidence="9">
    <name type="scientific">mine drainage metagenome</name>
    <dbReference type="NCBI Taxonomy" id="410659"/>
    <lineage>
        <taxon>unclassified sequences</taxon>
        <taxon>metagenomes</taxon>
        <taxon>ecological metagenomes</taxon>
    </lineage>
</organism>
<feature type="domain" description="Glycoside hydrolase family 3 C-terminal" evidence="8">
    <location>
        <begin position="483"/>
        <end position="657"/>
    </location>
</feature>
<accession>E6Q043</accession>
<dbReference type="PANTHER" id="PTHR30620">
    <property type="entry name" value="PERIPLASMIC BETA-GLUCOSIDASE-RELATED"/>
    <property type="match status" value="1"/>
</dbReference>
<comment type="catalytic activity">
    <reaction evidence="1">
        <text>Hydrolysis of terminal, non-reducing beta-D-glucosyl residues with release of beta-D-glucose.</text>
        <dbReference type="EC" id="3.2.1.21"/>
    </reaction>
</comment>
<evidence type="ECO:0000256" key="2">
    <source>
        <dbReference type="ARBA" id="ARBA00005336"/>
    </source>
</evidence>
<dbReference type="PRINTS" id="PR00133">
    <property type="entry name" value="GLHYDRLASE3"/>
</dbReference>
<keyword evidence="5 9" id="KW-0378">Hydrolase</keyword>
<feature type="domain" description="Glycoside hydrolase family 3 N-terminal" evidence="7">
    <location>
        <begin position="127"/>
        <end position="443"/>
    </location>
</feature>
<dbReference type="InterPro" id="IPR002772">
    <property type="entry name" value="Glyco_hydro_3_C"/>
</dbReference>
<evidence type="ECO:0000256" key="1">
    <source>
        <dbReference type="ARBA" id="ARBA00000448"/>
    </source>
</evidence>
<dbReference type="Gene3D" id="3.20.20.300">
    <property type="entry name" value="Glycoside hydrolase, family 3, N-terminal domain"/>
    <property type="match status" value="1"/>
</dbReference>
<protein>
    <recommendedName>
        <fullName evidence="3">beta-glucosidase</fullName>
        <ecNumber evidence="3">3.2.1.21</ecNumber>
    </recommendedName>
</protein>
<comment type="similarity">
    <text evidence="2">Belongs to the glycosyl hydrolase 3 family.</text>
</comment>
<reference evidence="9" key="1">
    <citation type="submission" date="2009-10" db="EMBL/GenBank/DDBJ databases">
        <title>Diversity of trophic interactions inside an arsenic-rich microbial ecosystem.</title>
        <authorList>
            <person name="Bertin P.N."/>
            <person name="Heinrich-Salmeron A."/>
            <person name="Pelletier E."/>
            <person name="Goulhen-Chollet F."/>
            <person name="Arsene-Ploetze F."/>
            <person name="Gallien S."/>
            <person name="Calteau A."/>
            <person name="Vallenet D."/>
            <person name="Casiot C."/>
            <person name="Chane-Woon-Ming B."/>
            <person name="Giloteaux L."/>
            <person name="Barakat M."/>
            <person name="Bonnefoy V."/>
            <person name="Bruneel O."/>
            <person name="Chandler M."/>
            <person name="Cleiss J."/>
            <person name="Duran R."/>
            <person name="Elbaz-Poulichet F."/>
            <person name="Fonknechten N."/>
            <person name="Lauga B."/>
            <person name="Mornico D."/>
            <person name="Ortet P."/>
            <person name="Schaeffer C."/>
            <person name="Siguier P."/>
            <person name="Alexander Thil Smith A."/>
            <person name="Van Dorsselaer A."/>
            <person name="Weissenbach J."/>
            <person name="Medigue C."/>
            <person name="Le Paslier D."/>
        </authorList>
    </citation>
    <scope>NUCLEOTIDE SEQUENCE</scope>
</reference>
<dbReference type="GO" id="GO:0009251">
    <property type="term" value="P:glucan catabolic process"/>
    <property type="evidence" value="ECO:0007669"/>
    <property type="project" value="TreeGrafter"/>
</dbReference>
<evidence type="ECO:0000259" key="7">
    <source>
        <dbReference type="Pfam" id="PF00933"/>
    </source>
</evidence>
<dbReference type="InterPro" id="IPR001764">
    <property type="entry name" value="Glyco_hydro_3_N"/>
</dbReference>
<sequence>MHKRVDGGLAGILVLACSVGVAASPQPAAQPHLGHRSVPLLHVDGLAFKDMNRNGKLDAYEDWRLSASARADDLVKQMTLAEKAGLMMHGTVVTVHQNASEDYDHAAMAKLIETVGVNSFITRLGGDPGHLAAQNNLLQELAEQTRLGIPVTVSTDPRNHFEYTPGTSVARSEFSQWPETLGLAAIDDPAVVREFGNIARQEYLAVGIDEALSPQADLATEPRWARINGTFGEDAELTRRSVEAYVEGFQDGETGIHPGSVIAVVKHWVGYGGQVNGLDSHNYYGRFAAFPGDNFRYHVLPFTGAFAAHVGAVMPTYSIITGVKVDGEAVEPVGANYSRVLLTDLLRRDYKFDGVILTDWGITNDCDANCLNGTPPGVPATWKGFGTDWGVAELTKTERFAKALHAGVDQFGGTEEAQYVVDAVKSGKVTEARIDESVKRILTEKFEQGLFENAYVDPAAAKTIVGSAAFQAKATEAQEHSLVLLKNAKHVLPIRDTKIRVYLKNIDPKIAASYGFEVVATPAEAQLAILRVQAPYQTLHPGYAMGSRQHEGDLDFKPDNPEYQAIVNASKSVPTIVTVYLDRPAILSNVNDKAAAIVGNFGVSDRALLNVLTGRAKPMGKLPFELPSSMAEVKAQKGDVPHDTAHPLYAFGFGLRY</sequence>
<name>E6Q043_9ZZZZ</name>
<comment type="caution">
    <text evidence="9">The sequence shown here is derived from an EMBL/GenBank/DDBJ whole genome shotgun (WGS) entry which is preliminary data.</text>
</comment>
<dbReference type="SUPFAM" id="SSF51445">
    <property type="entry name" value="(Trans)glycosidases"/>
    <property type="match status" value="1"/>
</dbReference>
<proteinExistence type="inferred from homology"/>
<keyword evidence="6 9" id="KW-0326">Glycosidase</keyword>
<dbReference type="InterPro" id="IPR036881">
    <property type="entry name" value="Glyco_hydro_3_C_sf"/>
</dbReference>
<dbReference type="GO" id="GO:0008422">
    <property type="term" value="F:beta-glucosidase activity"/>
    <property type="evidence" value="ECO:0007669"/>
    <property type="project" value="UniProtKB-EC"/>
</dbReference>
<evidence type="ECO:0000256" key="4">
    <source>
        <dbReference type="ARBA" id="ARBA00022729"/>
    </source>
</evidence>
<dbReference type="InterPro" id="IPR017853">
    <property type="entry name" value="GH"/>
</dbReference>
<evidence type="ECO:0000256" key="3">
    <source>
        <dbReference type="ARBA" id="ARBA00012744"/>
    </source>
</evidence>
<dbReference type="AlphaFoldDB" id="E6Q043"/>
<dbReference type="PROSITE" id="PS51257">
    <property type="entry name" value="PROKAR_LIPOPROTEIN"/>
    <property type="match status" value="1"/>
</dbReference>
<dbReference type="EMBL" id="CABN01000149">
    <property type="protein sequence ID" value="CBI00552.1"/>
    <property type="molecule type" value="Genomic_DNA"/>
</dbReference>
<dbReference type="Pfam" id="PF00933">
    <property type="entry name" value="Glyco_hydro_3"/>
    <property type="match status" value="1"/>
</dbReference>
<dbReference type="Gene3D" id="3.40.50.1700">
    <property type="entry name" value="Glycoside hydrolase family 3 C-terminal domain"/>
    <property type="match status" value="1"/>
</dbReference>
<dbReference type="InterPro" id="IPR036962">
    <property type="entry name" value="Glyco_hydro_3_N_sf"/>
</dbReference>
<dbReference type="SUPFAM" id="SSF52279">
    <property type="entry name" value="Beta-D-glucan exohydrolase, C-terminal domain"/>
    <property type="match status" value="1"/>
</dbReference>
<evidence type="ECO:0000313" key="9">
    <source>
        <dbReference type="EMBL" id="CBI00552.1"/>
    </source>
</evidence>